<feature type="site" description="Important for catalytic activity" evidence="7">
    <location>
        <position position="219"/>
    </location>
</feature>
<dbReference type="GO" id="GO:0008932">
    <property type="term" value="F:lytic endotransglycosylase activity"/>
    <property type="evidence" value="ECO:0007669"/>
    <property type="project" value="UniProtKB-UniRule"/>
</dbReference>
<dbReference type="NCBIfam" id="TIGR00247">
    <property type="entry name" value="endolytic transglycosylase MltG"/>
    <property type="match status" value="1"/>
</dbReference>
<evidence type="ECO:0000256" key="5">
    <source>
        <dbReference type="ARBA" id="ARBA00023239"/>
    </source>
</evidence>
<evidence type="ECO:0000256" key="3">
    <source>
        <dbReference type="ARBA" id="ARBA00022989"/>
    </source>
</evidence>
<evidence type="ECO:0000256" key="2">
    <source>
        <dbReference type="ARBA" id="ARBA00022692"/>
    </source>
</evidence>
<protein>
    <recommendedName>
        <fullName evidence="7">Endolytic murein transglycosylase</fullName>
        <ecNumber evidence="7">4.2.2.29</ecNumber>
    </recommendedName>
    <alternativeName>
        <fullName evidence="7">Peptidoglycan lytic transglycosylase</fullName>
    </alternativeName>
    <alternativeName>
        <fullName evidence="7">Peptidoglycan polymerization terminase</fullName>
    </alternativeName>
</protein>
<dbReference type="GO" id="GO:0005886">
    <property type="term" value="C:plasma membrane"/>
    <property type="evidence" value="ECO:0007669"/>
    <property type="project" value="UniProtKB-UniRule"/>
</dbReference>
<keyword evidence="4 7" id="KW-0472">Membrane</keyword>
<dbReference type="GO" id="GO:0009252">
    <property type="term" value="P:peptidoglycan biosynthetic process"/>
    <property type="evidence" value="ECO:0007669"/>
    <property type="project" value="UniProtKB-UniRule"/>
</dbReference>
<dbReference type="GO" id="GO:0071555">
    <property type="term" value="P:cell wall organization"/>
    <property type="evidence" value="ECO:0007669"/>
    <property type="project" value="UniProtKB-KW"/>
</dbReference>
<evidence type="ECO:0000256" key="4">
    <source>
        <dbReference type="ARBA" id="ARBA00023136"/>
    </source>
</evidence>
<dbReference type="InterPro" id="IPR003770">
    <property type="entry name" value="MLTG-like"/>
</dbReference>
<keyword evidence="9" id="KW-1185">Reference proteome</keyword>
<evidence type="ECO:0000256" key="1">
    <source>
        <dbReference type="ARBA" id="ARBA00022475"/>
    </source>
</evidence>
<dbReference type="CDD" id="cd08010">
    <property type="entry name" value="MltG_like"/>
    <property type="match status" value="1"/>
</dbReference>
<dbReference type="HAMAP" id="MF_02065">
    <property type="entry name" value="MltG"/>
    <property type="match status" value="1"/>
</dbReference>
<comment type="catalytic activity">
    <reaction evidence="7">
        <text>a peptidoglycan chain = a peptidoglycan chain with N-acetyl-1,6-anhydromuramyl-[peptide] at the reducing end + a peptidoglycan chain with N-acetylglucosamine at the non-reducing end.</text>
        <dbReference type="EC" id="4.2.2.29"/>
    </reaction>
</comment>
<dbReference type="PANTHER" id="PTHR30518">
    <property type="entry name" value="ENDOLYTIC MUREIN TRANSGLYCOSYLASE"/>
    <property type="match status" value="1"/>
</dbReference>
<sequence>MRKSKLKVVLTLLVISFTSVFFYVFKEIHNYLKQPLNISSHEIITVKFGTNLNAFLSFLNRKGWISSHPTSRLLHYLHPDLVNIKAGTFKFQKNMTLEEALNHVINGEEHQFSITFLEGSRFSEWRKALSSSPYLEHTITDLNEKEIAYKLGLKQEKLEGLLLAETYYYTVDSSDIDILKRANRKLNEIVNTQWLAKQSNLPIKTPYEALILASIIQKEASLESERKRIASVFINRLNKRMRLQSDPTVIYGMGDKYDGNIRKSDLFTPTPYNTYVINGLPPTPIAMIGKASIEAALHPERSEYLYFVASGDDDGHIFSKNLSKHNTAVRAYLKKVRSIQ</sequence>
<dbReference type="Proteomes" id="UP000053784">
    <property type="component" value="Unassembled WGS sequence"/>
</dbReference>
<gene>
    <name evidence="7" type="primary">mltG</name>
    <name evidence="8" type="ORF">CF67_04231</name>
</gene>
<keyword evidence="5 7" id="KW-0456">Lyase</keyword>
<dbReference type="RefSeq" id="WP_034414699.1">
    <property type="nucleotide sequence ID" value="NZ_JGVK01000027.1"/>
</dbReference>
<dbReference type="eggNOG" id="COG1559">
    <property type="taxonomic scope" value="Bacteria"/>
</dbReference>
<dbReference type="OrthoDB" id="9814591at2"/>
<accession>A0A084CN27</accession>
<evidence type="ECO:0000256" key="7">
    <source>
        <dbReference type="HAMAP-Rule" id="MF_02065"/>
    </source>
</evidence>
<comment type="caution">
    <text evidence="8">The sequence shown here is derived from an EMBL/GenBank/DDBJ whole genome shotgun (WGS) entry which is preliminary data.</text>
</comment>
<comment type="function">
    <text evidence="7">Functions as a peptidoglycan terminase that cleaves nascent peptidoglycan strands endolytically to terminate their elongation.</text>
</comment>
<keyword evidence="3 7" id="KW-1133">Transmembrane helix</keyword>
<dbReference type="Pfam" id="PF02618">
    <property type="entry name" value="YceG"/>
    <property type="match status" value="1"/>
</dbReference>
<dbReference type="EC" id="4.2.2.29" evidence="7"/>
<dbReference type="STRING" id="1179155.CF67_04231"/>
<organism evidence="8 9">
    <name type="scientific">Candidatus Photodesmus blepharonis</name>
    <dbReference type="NCBI Taxonomy" id="1179155"/>
    <lineage>
        <taxon>Bacteria</taxon>
        <taxon>Pseudomonadati</taxon>
        <taxon>Pseudomonadota</taxon>
        <taxon>Gammaproteobacteria</taxon>
        <taxon>Vibrionales</taxon>
        <taxon>Vibrionaceae</taxon>
        <taxon>Candidatus Photodesmus</taxon>
    </lineage>
</organism>
<dbReference type="EMBL" id="JGVK01000027">
    <property type="protein sequence ID" value="KEY91206.1"/>
    <property type="molecule type" value="Genomic_DNA"/>
</dbReference>
<evidence type="ECO:0000313" key="8">
    <source>
        <dbReference type="EMBL" id="KEY91206.1"/>
    </source>
</evidence>
<reference evidence="8 9" key="1">
    <citation type="submission" date="2014-03" db="EMBL/GenBank/DDBJ databases">
        <title>Selection and divergence in the genomes of co-occurring obligate luminous symbionts with specific hosts.</title>
        <authorList>
            <person name="Hendry T.A."/>
            <person name="de Wet J.R."/>
            <person name="Dunlap P.V."/>
        </authorList>
    </citation>
    <scope>NUCLEOTIDE SEQUENCE [LARGE SCALE GENOMIC DNA]</scope>
    <source>
        <strain evidence="8 9">Ppalp.1</strain>
    </source>
</reference>
<proteinExistence type="inferred from homology"/>
<keyword evidence="1 7" id="KW-1003">Cell membrane</keyword>
<evidence type="ECO:0000313" key="9">
    <source>
        <dbReference type="Proteomes" id="UP000053784"/>
    </source>
</evidence>
<comment type="similarity">
    <text evidence="7">Belongs to the transglycosylase MltG family.</text>
</comment>
<evidence type="ECO:0000256" key="6">
    <source>
        <dbReference type="ARBA" id="ARBA00023316"/>
    </source>
</evidence>
<keyword evidence="6 7" id="KW-0961">Cell wall biogenesis/degradation</keyword>
<keyword evidence="2 7" id="KW-0812">Transmembrane</keyword>
<dbReference type="AlphaFoldDB" id="A0A084CN27"/>
<name>A0A084CN27_9GAMM</name>
<keyword evidence="7" id="KW-0997">Cell inner membrane</keyword>
<dbReference type="Gene3D" id="3.30.160.60">
    <property type="entry name" value="Classic Zinc Finger"/>
    <property type="match status" value="2"/>
</dbReference>
<dbReference type="PANTHER" id="PTHR30518:SF2">
    <property type="entry name" value="ENDOLYTIC MUREIN TRANSGLYCOSYLASE"/>
    <property type="match status" value="1"/>
</dbReference>